<feature type="transmembrane region" description="Helical" evidence="12">
    <location>
        <begin position="581"/>
        <end position="602"/>
    </location>
</feature>
<dbReference type="PANTHER" id="PTHR12266">
    <property type="entry name" value="NA+/CA2+ K+ INDEPENDENT EXCHANGER"/>
    <property type="match status" value="1"/>
</dbReference>
<evidence type="ECO:0000256" key="10">
    <source>
        <dbReference type="ARBA" id="ARBA00023201"/>
    </source>
</evidence>
<dbReference type="GO" id="GO:0006814">
    <property type="term" value="P:sodium ion transport"/>
    <property type="evidence" value="ECO:0007669"/>
    <property type="project" value="UniProtKB-KW"/>
</dbReference>
<evidence type="ECO:0000256" key="9">
    <source>
        <dbReference type="ARBA" id="ARBA00023136"/>
    </source>
</evidence>
<dbReference type="InterPro" id="IPR044880">
    <property type="entry name" value="NCX_ion-bd_dom_sf"/>
</dbReference>
<evidence type="ECO:0000259" key="13">
    <source>
        <dbReference type="Pfam" id="PF01699"/>
    </source>
</evidence>
<evidence type="ECO:0000256" key="8">
    <source>
        <dbReference type="ARBA" id="ARBA00023053"/>
    </source>
</evidence>
<keyword evidence="5 12" id="KW-0812">Transmembrane</keyword>
<dbReference type="InterPro" id="IPR004837">
    <property type="entry name" value="NaCa_Exmemb"/>
</dbReference>
<evidence type="ECO:0000256" key="2">
    <source>
        <dbReference type="ARBA" id="ARBA00022448"/>
    </source>
</evidence>
<keyword evidence="3" id="KW-0050">Antiport</keyword>
<evidence type="ECO:0000256" key="6">
    <source>
        <dbReference type="ARBA" id="ARBA00022958"/>
    </source>
</evidence>
<feature type="transmembrane region" description="Helical" evidence="12">
    <location>
        <begin position="538"/>
        <end position="561"/>
    </location>
</feature>
<dbReference type="AlphaFoldDB" id="A0A7C9A5L3"/>
<evidence type="ECO:0000256" key="5">
    <source>
        <dbReference type="ARBA" id="ARBA00022692"/>
    </source>
</evidence>
<comment type="subcellular location">
    <subcellularLocation>
        <location evidence="1">Membrane</location>
        <topology evidence="1">Multi-pass membrane protein</topology>
    </subcellularLocation>
</comment>
<reference evidence="14" key="1">
    <citation type="journal article" date="2013" name="J. Plant Res.">
        <title>Effect of fungi and light on seed germination of three Opuntia species from semiarid lands of central Mexico.</title>
        <authorList>
            <person name="Delgado-Sanchez P."/>
            <person name="Jimenez-Bremont J.F."/>
            <person name="Guerrero-Gonzalez Mde L."/>
            <person name="Flores J."/>
        </authorList>
    </citation>
    <scope>NUCLEOTIDE SEQUENCE</scope>
    <source>
        <tissue evidence="14">Cladode</tissue>
    </source>
</reference>
<feature type="transmembrane region" description="Helical" evidence="12">
    <location>
        <begin position="123"/>
        <end position="143"/>
    </location>
</feature>
<evidence type="ECO:0000313" key="14">
    <source>
        <dbReference type="EMBL" id="MBA4660098.1"/>
    </source>
</evidence>
<dbReference type="GO" id="GO:0015297">
    <property type="term" value="F:antiporter activity"/>
    <property type="evidence" value="ECO:0007669"/>
    <property type="project" value="UniProtKB-KW"/>
</dbReference>
<dbReference type="EMBL" id="GISG01206063">
    <property type="protein sequence ID" value="MBA4660099.1"/>
    <property type="molecule type" value="Transcribed_RNA"/>
</dbReference>
<keyword evidence="7 12" id="KW-1133">Transmembrane helix</keyword>
<keyword evidence="8" id="KW-0915">Sodium</keyword>
<evidence type="ECO:0000256" key="11">
    <source>
        <dbReference type="ARBA" id="ARBA00038187"/>
    </source>
</evidence>
<feature type="transmembrane region" description="Helical" evidence="12">
    <location>
        <begin position="12"/>
        <end position="32"/>
    </location>
</feature>
<dbReference type="Pfam" id="PF01699">
    <property type="entry name" value="Na_Ca_ex"/>
    <property type="match status" value="2"/>
</dbReference>
<dbReference type="PANTHER" id="PTHR12266:SF0">
    <property type="entry name" value="MITOCHONDRIAL SODIUM_CALCIUM EXCHANGER PROTEIN"/>
    <property type="match status" value="1"/>
</dbReference>
<organism evidence="14">
    <name type="scientific">Opuntia streptacantha</name>
    <name type="common">Prickly pear cactus</name>
    <name type="synonym">Opuntia cardona</name>
    <dbReference type="NCBI Taxonomy" id="393608"/>
    <lineage>
        <taxon>Eukaryota</taxon>
        <taxon>Viridiplantae</taxon>
        <taxon>Streptophyta</taxon>
        <taxon>Embryophyta</taxon>
        <taxon>Tracheophyta</taxon>
        <taxon>Spermatophyta</taxon>
        <taxon>Magnoliopsida</taxon>
        <taxon>eudicotyledons</taxon>
        <taxon>Gunneridae</taxon>
        <taxon>Pentapetalae</taxon>
        <taxon>Caryophyllales</taxon>
        <taxon>Cactineae</taxon>
        <taxon>Cactaceae</taxon>
        <taxon>Opuntioideae</taxon>
        <taxon>Opuntia</taxon>
    </lineage>
</organism>
<dbReference type="GO" id="GO:0006813">
    <property type="term" value="P:potassium ion transport"/>
    <property type="evidence" value="ECO:0007669"/>
    <property type="project" value="UniProtKB-KW"/>
</dbReference>
<evidence type="ECO:0000256" key="7">
    <source>
        <dbReference type="ARBA" id="ARBA00022989"/>
    </source>
</evidence>
<keyword evidence="9 12" id="KW-0472">Membrane</keyword>
<feature type="transmembrane region" description="Helical" evidence="12">
    <location>
        <begin position="202"/>
        <end position="221"/>
    </location>
</feature>
<evidence type="ECO:0000256" key="1">
    <source>
        <dbReference type="ARBA" id="ARBA00004141"/>
    </source>
</evidence>
<sequence length="643" mass="70484">MMHGLRSAQFRVLLNLVSVIVLFTFFFNSPFVQKRSLGIGFVDWVHNGRFVQEIPKTSLNVTNDISGYVQNAEKKLKDPQMCDDFFAHKGDMSPCDYLIAHPDCNSGGFFHYLKFLYCDCKNYLFFGYLVLGAWLVILFYLLGNTASDYFCCSLEKLSNLLKMSPTLAGATLLPLGNGAPDVFASIAAFVGNGSGDVGLNGVLGGAVFVTCIVVGVVSLCVAKKTVQIDRKCFIRDICFFLFTMGCLSLILVVGKVNIWAAMAFVSIYLLYAFFSVIDQILQNNGRILKLNGWTSLLPVAGSFFPSSGDQEVAESMNVSLLNPESQDDLPDLSPILPHWVWNSNVQIYSDYIKVSMVDSPSTLSCCTEETASNEGPSFSFATLWSILELPLVVPRRLTIPIVEEDRWSKFYAVSSATLAPIVLAFLWNTQEDASPWIWKSAYFVGFGVGSILGLLAFVYTNSEHPPRRLLFPWVFGGFFMSIIWFYLVANELVSLLVSFGMILGINPSILALTVLAWGNSMGDLMANTAVAMNQRDGVQIAMSGSYAGPMFNTLIGLGVSLLFKAWSMGPEPYVVPSDSSLFITMGFLATGLIWALIVLPLSDMHPNRILGVGLITIYLMFLGLRIGSAMGIGSLGGTVIKVL</sequence>
<feature type="transmembrane region" description="Helical" evidence="12">
    <location>
        <begin position="258"/>
        <end position="277"/>
    </location>
</feature>
<comment type="similarity">
    <text evidence="11">Belongs to the Ca(2+):cation antiporter (CaCA) (TC 2.A.19) family. Cation/calcium exchanger (CCX) subfamily.</text>
</comment>
<evidence type="ECO:0000256" key="12">
    <source>
        <dbReference type="SAM" id="Phobius"/>
    </source>
</evidence>
<dbReference type="GO" id="GO:0008324">
    <property type="term" value="F:monoatomic cation transmembrane transporter activity"/>
    <property type="evidence" value="ECO:0007669"/>
    <property type="project" value="TreeGrafter"/>
</dbReference>
<keyword evidence="6" id="KW-0630">Potassium</keyword>
<keyword evidence="10" id="KW-0406">Ion transport</keyword>
<keyword evidence="2" id="KW-0813">Transport</keyword>
<feature type="transmembrane region" description="Helical" evidence="12">
    <location>
        <begin position="410"/>
        <end position="428"/>
    </location>
</feature>
<protein>
    <recommendedName>
        <fullName evidence="13">Sodium/calcium exchanger membrane region domain-containing protein</fullName>
    </recommendedName>
</protein>
<name>A0A7C9A5L3_OPUST</name>
<accession>A0A7C9A5L3</accession>
<evidence type="ECO:0000256" key="3">
    <source>
        <dbReference type="ARBA" id="ARBA00022449"/>
    </source>
</evidence>
<feature type="transmembrane region" description="Helical" evidence="12">
    <location>
        <begin position="233"/>
        <end position="252"/>
    </location>
</feature>
<proteinExistence type="inferred from homology"/>
<keyword evidence="10" id="KW-0739">Sodium transport</keyword>
<reference evidence="14" key="2">
    <citation type="submission" date="2020-07" db="EMBL/GenBank/DDBJ databases">
        <authorList>
            <person name="Vera ALvarez R."/>
            <person name="Arias-Moreno D.M."/>
            <person name="Jimenez-Jacinto V."/>
            <person name="Jimenez-Bremont J.F."/>
            <person name="Swaminathan K."/>
            <person name="Moose S.P."/>
            <person name="Guerrero-Gonzalez M.L."/>
            <person name="Marino-Ramirez L."/>
            <person name="Landsman D."/>
            <person name="Rodriguez-Kessler M."/>
            <person name="Delgado-Sanchez P."/>
        </authorList>
    </citation>
    <scope>NUCLEOTIDE SEQUENCE</scope>
    <source>
        <tissue evidence="14">Cladode</tissue>
    </source>
</reference>
<dbReference type="EMBL" id="GISG01206062">
    <property type="protein sequence ID" value="MBA4660098.1"/>
    <property type="molecule type" value="Transcribed_RNA"/>
</dbReference>
<dbReference type="Gene3D" id="1.20.1420.30">
    <property type="entry name" value="NCX, central ion-binding region"/>
    <property type="match status" value="2"/>
</dbReference>
<dbReference type="GO" id="GO:0016020">
    <property type="term" value="C:membrane"/>
    <property type="evidence" value="ECO:0007669"/>
    <property type="project" value="UniProtKB-SubCell"/>
</dbReference>
<dbReference type="InterPro" id="IPR051359">
    <property type="entry name" value="CaCA_antiporter"/>
</dbReference>
<evidence type="ECO:0000256" key="4">
    <source>
        <dbReference type="ARBA" id="ARBA00022538"/>
    </source>
</evidence>
<feature type="transmembrane region" description="Helical" evidence="12">
    <location>
        <begin position="470"/>
        <end position="489"/>
    </location>
</feature>
<feature type="domain" description="Sodium/calcium exchanger membrane region" evidence="13">
    <location>
        <begin position="132"/>
        <end position="276"/>
    </location>
</feature>
<feature type="transmembrane region" description="Helical" evidence="12">
    <location>
        <begin position="440"/>
        <end position="458"/>
    </location>
</feature>
<feature type="transmembrane region" description="Helical" evidence="12">
    <location>
        <begin position="609"/>
        <end position="633"/>
    </location>
</feature>
<feature type="transmembrane region" description="Helical" evidence="12">
    <location>
        <begin position="495"/>
        <end position="517"/>
    </location>
</feature>
<feature type="domain" description="Sodium/calcium exchanger membrane region" evidence="13">
    <location>
        <begin position="474"/>
        <end position="626"/>
    </location>
</feature>
<keyword evidence="4" id="KW-0633">Potassium transport</keyword>